<dbReference type="Gene3D" id="3.40.50.2300">
    <property type="match status" value="1"/>
</dbReference>
<dbReference type="EMBL" id="NJBA01000002">
    <property type="protein sequence ID" value="OWP51982.1"/>
    <property type="molecule type" value="Genomic_DNA"/>
</dbReference>
<dbReference type="InterPro" id="IPR001789">
    <property type="entry name" value="Sig_transdc_resp-reg_receiver"/>
</dbReference>
<dbReference type="Proteomes" id="UP000198145">
    <property type="component" value="Unassembled WGS sequence"/>
</dbReference>
<dbReference type="PANTHER" id="PTHR44591">
    <property type="entry name" value="STRESS RESPONSE REGULATOR PROTEIN 1"/>
    <property type="match status" value="1"/>
</dbReference>
<dbReference type="SMART" id="SM00448">
    <property type="entry name" value="REC"/>
    <property type="match status" value="1"/>
</dbReference>
<dbReference type="PROSITE" id="PS50110">
    <property type="entry name" value="RESPONSE_REGULATORY"/>
    <property type="match status" value="1"/>
</dbReference>
<sequence length="138" mass="15171">MQDNKLSILVVDDHPFQLIAAQMHLNRLGFFRLTPALDASEAREECARRSGPFDLLLCDINLPGTNGVELAIELAAAGRIRHAVLLSCRDDAELRTLQQSLKARGLPILACLPKPLDQTALMQALQGDEAFKLLEQAD</sequence>
<evidence type="ECO:0000256" key="1">
    <source>
        <dbReference type="ARBA" id="ARBA00022553"/>
    </source>
</evidence>
<protein>
    <submittedName>
        <fullName evidence="4">Response regulator</fullName>
    </submittedName>
</protein>
<name>A0A246FCE1_PSENT</name>
<accession>A0A246FCE1</accession>
<feature type="modified residue" description="4-aspartylphosphate" evidence="2">
    <location>
        <position position="59"/>
    </location>
</feature>
<comment type="caution">
    <text evidence="4">The sequence shown here is derived from an EMBL/GenBank/DDBJ whole genome shotgun (WGS) entry which is preliminary data.</text>
</comment>
<gene>
    <name evidence="4" type="ORF">CEG18_06910</name>
</gene>
<dbReference type="RefSeq" id="WP_088416831.1">
    <property type="nucleotide sequence ID" value="NZ_NJBA01000002.1"/>
</dbReference>
<proteinExistence type="predicted"/>
<reference evidence="4 5" key="1">
    <citation type="submission" date="2017-06" db="EMBL/GenBank/DDBJ databases">
        <title>Draft genome of Pseudomonas nitroreducens DF05.</title>
        <authorList>
            <person name="Iyer R."/>
        </authorList>
    </citation>
    <scope>NUCLEOTIDE SEQUENCE [LARGE SCALE GENOMIC DNA]</scope>
    <source>
        <strain evidence="4 5">DF05</strain>
    </source>
</reference>
<dbReference type="AlphaFoldDB" id="A0A246FCE1"/>
<feature type="domain" description="Response regulatory" evidence="3">
    <location>
        <begin position="7"/>
        <end position="129"/>
    </location>
</feature>
<evidence type="ECO:0000313" key="4">
    <source>
        <dbReference type="EMBL" id="OWP51982.1"/>
    </source>
</evidence>
<organism evidence="4 5">
    <name type="scientific">Pseudomonas nitroreducens</name>
    <dbReference type="NCBI Taxonomy" id="46680"/>
    <lineage>
        <taxon>Bacteria</taxon>
        <taxon>Pseudomonadati</taxon>
        <taxon>Pseudomonadota</taxon>
        <taxon>Gammaproteobacteria</taxon>
        <taxon>Pseudomonadales</taxon>
        <taxon>Pseudomonadaceae</taxon>
        <taxon>Pseudomonas</taxon>
    </lineage>
</organism>
<evidence type="ECO:0000256" key="2">
    <source>
        <dbReference type="PROSITE-ProRule" id="PRU00169"/>
    </source>
</evidence>
<dbReference type="eggNOG" id="COG0784">
    <property type="taxonomic scope" value="Bacteria"/>
</dbReference>
<dbReference type="GO" id="GO:0000160">
    <property type="term" value="P:phosphorelay signal transduction system"/>
    <property type="evidence" value="ECO:0007669"/>
    <property type="project" value="InterPro"/>
</dbReference>
<dbReference type="InterPro" id="IPR011006">
    <property type="entry name" value="CheY-like_superfamily"/>
</dbReference>
<dbReference type="SUPFAM" id="SSF52172">
    <property type="entry name" value="CheY-like"/>
    <property type="match status" value="1"/>
</dbReference>
<dbReference type="InterPro" id="IPR050595">
    <property type="entry name" value="Bact_response_regulator"/>
</dbReference>
<evidence type="ECO:0000313" key="5">
    <source>
        <dbReference type="Proteomes" id="UP000198145"/>
    </source>
</evidence>
<dbReference type="PANTHER" id="PTHR44591:SF3">
    <property type="entry name" value="RESPONSE REGULATORY DOMAIN-CONTAINING PROTEIN"/>
    <property type="match status" value="1"/>
</dbReference>
<dbReference type="Pfam" id="PF00072">
    <property type="entry name" value="Response_reg"/>
    <property type="match status" value="1"/>
</dbReference>
<evidence type="ECO:0000259" key="3">
    <source>
        <dbReference type="PROSITE" id="PS50110"/>
    </source>
</evidence>
<keyword evidence="1 2" id="KW-0597">Phosphoprotein</keyword>